<sequence>MGQVTTPSGNFRISDAERSTAIDALGQALGEGRLSMEEFDTRCEAVAHAQFKEELDPLFRDLPARSTSPTPMQPGVYTADEIRSARRQGQRTRAGVFWLGTFASLGGTMTLAAASASAASAVPLLIIPTLFVLFYVMKVGPDSWYTPSLRQLERQRRELVRSRQIELEAAQADEIAAQRAQRRQQVNKLTSDALDVAQQTVNRFKKQ</sequence>
<organism evidence="3 4">
    <name type="scientific">Corynebacterium timonense</name>
    <dbReference type="NCBI Taxonomy" id="441500"/>
    <lineage>
        <taxon>Bacteria</taxon>
        <taxon>Bacillati</taxon>
        <taxon>Actinomycetota</taxon>
        <taxon>Actinomycetes</taxon>
        <taxon>Mycobacteriales</taxon>
        <taxon>Corynebacteriaceae</taxon>
        <taxon>Corynebacterium</taxon>
    </lineage>
</organism>
<feature type="transmembrane region" description="Helical" evidence="1">
    <location>
        <begin position="96"/>
        <end position="114"/>
    </location>
</feature>
<feature type="domain" description="DUF1707" evidence="2">
    <location>
        <begin position="12"/>
        <end position="63"/>
    </location>
</feature>
<protein>
    <recommendedName>
        <fullName evidence="2">DUF1707 domain-containing protein</fullName>
    </recommendedName>
</protein>
<dbReference type="eggNOG" id="ENOG50339YM">
    <property type="taxonomic scope" value="Bacteria"/>
</dbReference>
<dbReference type="EMBL" id="LT629765">
    <property type="protein sequence ID" value="SDS83041.1"/>
    <property type="molecule type" value="Genomic_DNA"/>
</dbReference>
<dbReference type="AlphaFoldDB" id="A0A1H1VF37"/>
<evidence type="ECO:0000313" key="3">
    <source>
        <dbReference type="EMBL" id="SDS83041.1"/>
    </source>
</evidence>
<dbReference type="InterPro" id="IPR012551">
    <property type="entry name" value="DUF1707_SHOCT-like"/>
</dbReference>
<proteinExistence type="predicted"/>
<keyword evidence="1" id="KW-1133">Transmembrane helix</keyword>
<feature type="transmembrane region" description="Helical" evidence="1">
    <location>
        <begin position="120"/>
        <end position="137"/>
    </location>
</feature>
<reference evidence="3 4" key="1">
    <citation type="submission" date="2016-10" db="EMBL/GenBank/DDBJ databases">
        <authorList>
            <person name="de Groot N.N."/>
        </authorList>
    </citation>
    <scope>NUCLEOTIDE SEQUENCE [LARGE SCALE GENOMIC DNA]</scope>
    <source>
        <strain evidence="3 4">DSM 45434</strain>
    </source>
</reference>
<name>A0A1H1VF37_9CORY</name>
<evidence type="ECO:0000259" key="2">
    <source>
        <dbReference type="Pfam" id="PF08044"/>
    </source>
</evidence>
<keyword evidence="4" id="KW-1185">Reference proteome</keyword>
<keyword evidence="1" id="KW-0472">Membrane</keyword>
<dbReference type="Pfam" id="PF08044">
    <property type="entry name" value="DUF1707"/>
    <property type="match status" value="1"/>
</dbReference>
<evidence type="ECO:0000256" key="1">
    <source>
        <dbReference type="SAM" id="Phobius"/>
    </source>
</evidence>
<gene>
    <name evidence="3" type="ORF">SAMN04488539_2487</name>
</gene>
<evidence type="ECO:0000313" key="4">
    <source>
        <dbReference type="Proteomes" id="UP000182237"/>
    </source>
</evidence>
<accession>A0A1H1VF37</accession>
<dbReference type="STRING" id="1203190.GCA_000312345_01967"/>
<keyword evidence="1" id="KW-0812">Transmembrane</keyword>
<dbReference type="Proteomes" id="UP000182237">
    <property type="component" value="Chromosome I"/>
</dbReference>